<reference evidence="4 5" key="1">
    <citation type="journal article" date="2015" name="Microbiome">
        <title>Genomic resolution of linkages in carbon, nitrogen, and sulfur cycling among widespread estuary sediment bacteria.</title>
        <authorList>
            <person name="Baker B.J."/>
            <person name="Lazar C.S."/>
            <person name="Teske A.P."/>
            <person name="Dick G.J."/>
        </authorList>
    </citation>
    <scope>NUCLEOTIDE SEQUENCE [LARGE SCALE GENOMIC DNA]</scope>
    <source>
        <strain evidence="4">DG_26</strain>
    </source>
</reference>
<feature type="repeat" description="TPR" evidence="3">
    <location>
        <begin position="248"/>
        <end position="281"/>
    </location>
</feature>
<dbReference type="PANTHER" id="PTHR45586:SF1">
    <property type="entry name" value="LIPOPOLYSACCHARIDE ASSEMBLY PROTEIN B"/>
    <property type="match status" value="1"/>
</dbReference>
<dbReference type="PROSITE" id="PS50005">
    <property type="entry name" value="TPR"/>
    <property type="match status" value="1"/>
</dbReference>
<name>A0A0S7WL64_UNCT6</name>
<dbReference type="PANTHER" id="PTHR45586">
    <property type="entry name" value="TPR REPEAT-CONTAINING PROTEIN PA4667"/>
    <property type="match status" value="1"/>
</dbReference>
<dbReference type="SMART" id="SM00028">
    <property type="entry name" value="TPR"/>
    <property type="match status" value="4"/>
</dbReference>
<dbReference type="Pfam" id="PF13176">
    <property type="entry name" value="TPR_7"/>
    <property type="match status" value="1"/>
</dbReference>
<dbReference type="InterPro" id="IPR011990">
    <property type="entry name" value="TPR-like_helical_dom_sf"/>
</dbReference>
<dbReference type="Proteomes" id="UP000051124">
    <property type="component" value="Unassembled WGS sequence"/>
</dbReference>
<comment type="caution">
    <text evidence="4">The sequence shown here is derived from an EMBL/GenBank/DDBJ whole genome shotgun (WGS) entry which is preliminary data.</text>
</comment>
<keyword evidence="2 3" id="KW-0802">TPR repeat</keyword>
<evidence type="ECO:0000256" key="1">
    <source>
        <dbReference type="ARBA" id="ARBA00022737"/>
    </source>
</evidence>
<protein>
    <submittedName>
        <fullName evidence="4">Uncharacterized protein</fullName>
    </submittedName>
</protein>
<dbReference type="InterPro" id="IPR019734">
    <property type="entry name" value="TPR_rpt"/>
</dbReference>
<gene>
    <name evidence="4" type="ORF">AMJ40_01440</name>
</gene>
<dbReference type="AlphaFoldDB" id="A0A0S7WL64"/>
<dbReference type="InterPro" id="IPR051012">
    <property type="entry name" value="CellSynth/LPSAsmb/PSIAsmb"/>
</dbReference>
<evidence type="ECO:0000313" key="4">
    <source>
        <dbReference type="EMBL" id="KPJ50890.1"/>
    </source>
</evidence>
<dbReference type="EMBL" id="LIZT01000010">
    <property type="protein sequence ID" value="KPJ50890.1"/>
    <property type="molecule type" value="Genomic_DNA"/>
</dbReference>
<dbReference type="Gene3D" id="1.25.40.10">
    <property type="entry name" value="Tetratricopeptide repeat domain"/>
    <property type="match status" value="1"/>
</dbReference>
<evidence type="ECO:0000313" key="5">
    <source>
        <dbReference type="Proteomes" id="UP000051124"/>
    </source>
</evidence>
<keyword evidence="1" id="KW-0677">Repeat</keyword>
<dbReference type="Pfam" id="PF14559">
    <property type="entry name" value="TPR_19"/>
    <property type="match status" value="1"/>
</dbReference>
<sequence length="356" mass="42067">MDSYQEGLNLLLEGRREEALTKLKRAVREMPDNVEAWLTLGNLLRERGEVDRALQIHRNLLVKKKLPKAVFARLKKAVVVDYIESKQYKKAIPILKELIDASPKDVSNYRLILSIHERLKDWREAIRTYEKIHRLTRKDDKADLAFYYSFAASQQLEVSEVTEAERNLKRALKLSPHCVPALLYYGDIDYDHGRLKDAKEKWLQIVEAFPHIAHLVFHRLERLYFEQGNFSEILKLYEELRKKSINDIRVLSALVRIYEKMGRKRDAVDTLREILGIEPTNIEARAWLIRLHADLDDREMIVKQAKELCSMYPSEFHECVHCGYRGRRFFFRCPECDEWKDEIYLCSGGMPKRMKS</sequence>
<accession>A0A0S7WL64</accession>
<evidence type="ECO:0000256" key="3">
    <source>
        <dbReference type="PROSITE-ProRule" id="PRU00339"/>
    </source>
</evidence>
<dbReference type="SUPFAM" id="SSF48452">
    <property type="entry name" value="TPR-like"/>
    <property type="match status" value="1"/>
</dbReference>
<dbReference type="PATRIC" id="fig|1703771.3.peg.102"/>
<organism evidence="4 5">
    <name type="scientific">candidate division TA06 bacterium DG_26</name>
    <dbReference type="NCBI Taxonomy" id="1703771"/>
    <lineage>
        <taxon>Bacteria</taxon>
        <taxon>Bacteria division TA06</taxon>
    </lineage>
</organism>
<evidence type="ECO:0000256" key="2">
    <source>
        <dbReference type="ARBA" id="ARBA00022803"/>
    </source>
</evidence>
<dbReference type="Pfam" id="PF13432">
    <property type="entry name" value="TPR_16"/>
    <property type="match status" value="1"/>
</dbReference>
<proteinExistence type="predicted"/>